<dbReference type="RefSeq" id="WP_229852538.1">
    <property type="nucleotide sequence ID" value="NZ_BMRP01000017.1"/>
</dbReference>
<proteinExistence type="predicted"/>
<reference evidence="2" key="1">
    <citation type="journal article" date="2019" name="Int. J. Syst. Evol. Microbiol.">
        <title>The Global Catalogue of Microorganisms (GCM) 10K type strain sequencing project: providing services to taxonomists for standard genome sequencing and annotation.</title>
        <authorList>
            <consortium name="The Broad Institute Genomics Platform"/>
            <consortium name="The Broad Institute Genome Sequencing Center for Infectious Disease"/>
            <person name="Wu L."/>
            <person name="Ma J."/>
        </authorList>
    </citation>
    <scope>NUCLEOTIDE SEQUENCE [LARGE SCALE GENOMIC DNA]</scope>
    <source>
        <strain evidence="2">JCM 3399</strain>
    </source>
</reference>
<organism evidence="1 2">
    <name type="scientific">Streptomyces albospinus</name>
    <dbReference type="NCBI Taxonomy" id="285515"/>
    <lineage>
        <taxon>Bacteria</taxon>
        <taxon>Bacillati</taxon>
        <taxon>Actinomycetota</taxon>
        <taxon>Actinomycetes</taxon>
        <taxon>Kitasatosporales</taxon>
        <taxon>Streptomycetaceae</taxon>
        <taxon>Streptomyces</taxon>
    </lineage>
</organism>
<name>A0ABQ2VDL5_9ACTN</name>
<dbReference type="Proteomes" id="UP000654471">
    <property type="component" value="Unassembled WGS sequence"/>
</dbReference>
<accession>A0ABQ2VDL5</accession>
<evidence type="ECO:0000313" key="1">
    <source>
        <dbReference type="EMBL" id="GGU76033.1"/>
    </source>
</evidence>
<keyword evidence="2" id="KW-1185">Reference proteome</keyword>
<dbReference type="EMBL" id="BMRP01000017">
    <property type="protein sequence ID" value="GGU76033.1"/>
    <property type="molecule type" value="Genomic_DNA"/>
</dbReference>
<comment type="caution">
    <text evidence="1">The sequence shown here is derived from an EMBL/GenBank/DDBJ whole genome shotgun (WGS) entry which is preliminary data.</text>
</comment>
<gene>
    <name evidence="1" type="ORF">GCM10010211_47500</name>
</gene>
<protein>
    <submittedName>
        <fullName evidence="1">Uncharacterized protein</fullName>
    </submittedName>
</protein>
<evidence type="ECO:0000313" key="2">
    <source>
        <dbReference type="Proteomes" id="UP000654471"/>
    </source>
</evidence>
<sequence>MGERTMWYSDPLERRETVETLLSAAAAVAGIDGLADFGDLDEAGTLDGLGRRGTGAGVPDQPDQRAVVPPAAVPPPIVRPDLGAPSGYPSARDEATHELQLACALVVNAAAAAASLERLVDDHHIDPEGALVFACLLHITGRTDAAHFWWHFGAGAGSRTAAYCLYLAHRRDGEFRDAAYWREQAAHAPDEERRAVAAFDEKQLLPDDARHNLLVQWHSGLAPALPAALESVINQLVVEGDDEDFGEIPRPSPTLVRDLGRALH</sequence>